<gene>
    <name evidence="2" type="ORF">Tcan_10372</name>
</gene>
<accession>A0A0B2VKV1</accession>
<feature type="chain" id="PRO_5002078386" description="UPAR/Ly6 domain-containing protein" evidence="1">
    <location>
        <begin position="22"/>
        <end position="160"/>
    </location>
</feature>
<evidence type="ECO:0000313" key="3">
    <source>
        <dbReference type="Proteomes" id="UP000031036"/>
    </source>
</evidence>
<dbReference type="AlphaFoldDB" id="A0A0B2VKV1"/>
<comment type="caution">
    <text evidence="2">The sequence shown here is derived from an EMBL/GenBank/DDBJ whole genome shotgun (WGS) entry which is preliminary data.</text>
</comment>
<evidence type="ECO:0000313" key="2">
    <source>
        <dbReference type="EMBL" id="KHN84126.1"/>
    </source>
</evidence>
<name>A0A0B2VKV1_TOXCA</name>
<keyword evidence="1" id="KW-0732">Signal</keyword>
<reference evidence="2 3" key="1">
    <citation type="submission" date="2014-11" db="EMBL/GenBank/DDBJ databases">
        <title>Genetic blueprint of the zoonotic pathogen Toxocara canis.</title>
        <authorList>
            <person name="Zhu X.-Q."/>
            <person name="Korhonen P.K."/>
            <person name="Cai H."/>
            <person name="Young N.D."/>
            <person name="Nejsum P."/>
            <person name="von Samson-Himmelstjerna G."/>
            <person name="Boag P.R."/>
            <person name="Tan P."/>
            <person name="Li Q."/>
            <person name="Min J."/>
            <person name="Yang Y."/>
            <person name="Wang X."/>
            <person name="Fang X."/>
            <person name="Hall R.S."/>
            <person name="Hofmann A."/>
            <person name="Sternberg P.W."/>
            <person name="Jex A.R."/>
            <person name="Gasser R.B."/>
        </authorList>
    </citation>
    <scope>NUCLEOTIDE SEQUENCE [LARGE SCALE GENOMIC DNA]</scope>
    <source>
        <strain evidence="2">PN_DK_2014</strain>
    </source>
</reference>
<organism evidence="2 3">
    <name type="scientific">Toxocara canis</name>
    <name type="common">Canine roundworm</name>
    <dbReference type="NCBI Taxonomy" id="6265"/>
    <lineage>
        <taxon>Eukaryota</taxon>
        <taxon>Metazoa</taxon>
        <taxon>Ecdysozoa</taxon>
        <taxon>Nematoda</taxon>
        <taxon>Chromadorea</taxon>
        <taxon>Rhabditida</taxon>
        <taxon>Spirurina</taxon>
        <taxon>Ascaridomorpha</taxon>
        <taxon>Ascaridoidea</taxon>
        <taxon>Toxocaridae</taxon>
        <taxon>Toxocara</taxon>
    </lineage>
</organism>
<keyword evidence="3" id="KW-1185">Reference proteome</keyword>
<evidence type="ECO:0000256" key="1">
    <source>
        <dbReference type="SAM" id="SignalP"/>
    </source>
</evidence>
<evidence type="ECO:0008006" key="4">
    <source>
        <dbReference type="Google" id="ProtNLM"/>
    </source>
</evidence>
<feature type="signal peptide" evidence="1">
    <location>
        <begin position="1"/>
        <end position="21"/>
    </location>
</feature>
<protein>
    <recommendedName>
        <fullName evidence="4">UPAR/Ly6 domain-containing protein</fullName>
    </recommendedName>
</protein>
<dbReference type="EMBL" id="JPKZ01001067">
    <property type="protein sequence ID" value="KHN84126.1"/>
    <property type="molecule type" value="Genomic_DNA"/>
</dbReference>
<sequence length="160" mass="18317">MRLNEFIVFVHFFILSETLMCRSTLQRARIRYRKLPVINRHCAKNVRNCAIIEILIENKTVTFPQCEGEVIFGAFGRLSAKCENNTECIERTDNGNWSKTCCCNTDLCNTDDFVSRSGNDTKYLLIFCVACVGLAVAMRLACCISSHCRSDEIPHRRMSF</sequence>
<proteinExistence type="predicted"/>
<dbReference type="Proteomes" id="UP000031036">
    <property type="component" value="Unassembled WGS sequence"/>
</dbReference>